<comment type="caution">
    <text evidence="2">The sequence shown here is derived from an EMBL/GenBank/DDBJ whole genome shotgun (WGS) entry which is preliminary data.</text>
</comment>
<reference evidence="3 4" key="1">
    <citation type="journal article" date="2018" name="Genome Announc.">
        <title>Fifty-Six Draft Genome Sequences of 10 Lactobacillus Species from 22 Commercial Dietary Supplements.</title>
        <authorList>
            <person name="Gangiredla J."/>
            <person name="Barnaba T.J."/>
            <person name="Mammel M.K."/>
            <person name="Lacher D.W."/>
            <person name="Elkins C.A."/>
            <person name="Lampel K.A."/>
            <person name="Whitehouse C.A."/>
            <person name="Tartera C."/>
        </authorList>
    </citation>
    <scope>NUCLEOTIDE SEQUENCE [LARGE SCALE GENOMIC DNA]</scope>
    <source>
        <strain evidence="3 4">DS11_12</strain>
    </source>
</reference>
<feature type="transmembrane region" description="Helical" evidence="1">
    <location>
        <begin position="21"/>
        <end position="40"/>
    </location>
</feature>
<evidence type="ECO:0000313" key="5">
    <source>
        <dbReference type="Proteomes" id="UP000467635"/>
    </source>
</evidence>
<keyword evidence="1" id="KW-0812">Transmembrane</keyword>
<protein>
    <recommendedName>
        <fullName evidence="6">TMhelix containing protein</fullName>
    </recommendedName>
</protein>
<proteinExistence type="predicted"/>
<sequence>MKVLIDFLKKGGSRTPLLQNIGIVLWGLSVLIAVPLISFLQSNILLVKVVAHLLHEVGKLVDEWQALKDKIKNRQ</sequence>
<evidence type="ECO:0000313" key="4">
    <source>
        <dbReference type="Proteomes" id="UP000244552"/>
    </source>
</evidence>
<dbReference type="EMBL" id="WKKX01000313">
    <property type="protein sequence ID" value="MSE08528.1"/>
    <property type="molecule type" value="Genomic_DNA"/>
</dbReference>
<name>A0A7Y8XWW2_9LACO</name>
<dbReference type="Proteomes" id="UP000467635">
    <property type="component" value="Unassembled WGS sequence"/>
</dbReference>
<keyword evidence="1" id="KW-0472">Membrane</keyword>
<dbReference type="Proteomes" id="UP000244552">
    <property type="component" value="Unassembled WGS sequence"/>
</dbReference>
<evidence type="ECO:0008006" key="6">
    <source>
        <dbReference type="Google" id="ProtNLM"/>
    </source>
</evidence>
<reference evidence="2 5" key="2">
    <citation type="submission" date="2019-11" db="EMBL/GenBank/DDBJ databases">
        <title>Draft Genome Sequence of Plant Growth-Promoting Rhizosphere-Associated Bacteria.</title>
        <authorList>
            <person name="Vasilyev I.Y."/>
            <person name="Radchenko V."/>
            <person name="Ilnitskaya E.V."/>
        </authorList>
    </citation>
    <scope>NUCLEOTIDE SEQUENCE [LARGE SCALE GENOMIC DNA]</scope>
    <source>
        <strain evidence="2 5">VRA_01-1sq_f</strain>
    </source>
</reference>
<gene>
    <name evidence="3" type="ORF">DBP89_06715</name>
    <name evidence="2" type="ORF">GKC33_07375</name>
</gene>
<accession>A0A7Y8XWW2</accession>
<dbReference type="EMBL" id="QAGV01000007">
    <property type="protein sequence ID" value="PTR95306.1"/>
    <property type="molecule type" value="Genomic_DNA"/>
</dbReference>
<evidence type="ECO:0000313" key="2">
    <source>
        <dbReference type="EMBL" id="MSE08528.1"/>
    </source>
</evidence>
<dbReference type="AlphaFoldDB" id="A0A7Y8XWW2"/>
<organism evidence="2 5">
    <name type="scientific">Ligilactobacillus salivarius</name>
    <dbReference type="NCBI Taxonomy" id="1624"/>
    <lineage>
        <taxon>Bacteria</taxon>
        <taxon>Bacillati</taxon>
        <taxon>Bacillota</taxon>
        <taxon>Bacilli</taxon>
        <taxon>Lactobacillales</taxon>
        <taxon>Lactobacillaceae</taxon>
        <taxon>Ligilactobacillus</taxon>
    </lineage>
</organism>
<evidence type="ECO:0000313" key="3">
    <source>
        <dbReference type="EMBL" id="PTR95306.1"/>
    </source>
</evidence>
<dbReference type="RefSeq" id="WP_003699016.1">
    <property type="nucleotide sequence ID" value="NZ_JACBJR010000129.1"/>
</dbReference>
<evidence type="ECO:0000256" key="1">
    <source>
        <dbReference type="SAM" id="Phobius"/>
    </source>
</evidence>
<keyword evidence="1" id="KW-1133">Transmembrane helix</keyword>